<dbReference type="GO" id="GO:0009401">
    <property type="term" value="P:phosphoenolpyruvate-dependent sugar phosphotransferase system"/>
    <property type="evidence" value="ECO:0007669"/>
    <property type="project" value="InterPro"/>
</dbReference>
<evidence type="ECO:0000256" key="1">
    <source>
        <dbReference type="ARBA" id="ARBA00004651"/>
    </source>
</evidence>
<feature type="compositionally biased region" description="Polar residues" evidence="8">
    <location>
        <begin position="1"/>
        <end position="14"/>
    </location>
</feature>
<feature type="transmembrane region" description="Helical" evidence="9">
    <location>
        <begin position="214"/>
        <end position="243"/>
    </location>
</feature>
<proteinExistence type="predicted"/>
<feature type="transmembrane region" description="Helical" evidence="9">
    <location>
        <begin position="79"/>
        <end position="106"/>
    </location>
</feature>
<organism evidence="11 12">
    <name type="scientific">Corynebacterium vitaeruminis DSM 20294</name>
    <dbReference type="NCBI Taxonomy" id="1224164"/>
    <lineage>
        <taxon>Bacteria</taxon>
        <taxon>Bacillati</taxon>
        <taxon>Actinomycetota</taxon>
        <taxon>Actinomycetes</taxon>
        <taxon>Mycobacteriales</taxon>
        <taxon>Corynebacteriaceae</taxon>
        <taxon>Corynebacterium</taxon>
    </lineage>
</organism>
<evidence type="ECO:0000256" key="7">
    <source>
        <dbReference type="ARBA" id="ARBA00023136"/>
    </source>
</evidence>
<dbReference type="PATRIC" id="fig|1224164.3.peg.1245"/>
<evidence type="ECO:0000313" key="11">
    <source>
        <dbReference type="EMBL" id="AHI22626.1"/>
    </source>
</evidence>
<dbReference type="HOGENOM" id="CLU_050996_0_0_11"/>
<reference evidence="11 12" key="1">
    <citation type="submission" date="2013-02" db="EMBL/GenBank/DDBJ databases">
        <title>The complete genome sequence of Corynebacterium vitaeruminis DSM 20294.</title>
        <authorList>
            <person name="Ruckert C."/>
            <person name="Albersmeier A."/>
            <person name="Kalinowski J."/>
        </authorList>
    </citation>
    <scope>NUCLEOTIDE SEQUENCE [LARGE SCALE GENOMIC DNA]</scope>
    <source>
        <strain evidence="12">ATCC 10234</strain>
    </source>
</reference>
<keyword evidence="2" id="KW-0813">Transport</keyword>
<accession>W5Y058</accession>
<evidence type="ECO:0000313" key="12">
    <source>
        <dbReference type="Proteomes" id="UP000019222"/>
    </source>
</evidence>
<feature type="transmembrane region" description="Helical" evidence="9">
    <location>
        <begin position="113"/>
        <end position="132"/>
    </location>
</feature>
<name>W5Y058_9CORY</name>
<evidence type="ECO:0000256" key="3">
    <source>
        <dbReference type="ARBA" id="ARBA00022475"/>
    </source>
</evidence>
<feature type="transmembrane region" description="Helical" evidence="9">
    <location>
        <begin position="314"/>
        <end position="337"/>
    </location>
</feature>
<keyword evidence="12" id="KW-1185">Reference proteome</keyword>
<gene>
    <name evidence="11" type="ORF">B843_06205</name>
</gene>
<dbReference type="Pfam" id="PF13303">
    <property type="entry name" value="PTS_EIIC_2"/>
    <property type="match status" value="1"/>
</dbReference>
<keyword evidence="3" id="KW-1003">Cell membrane</keyword>
<feature type="domain" description="Phosphotransferase system EIIC" evidence="10">
    <location>
        <begin position="48"/>
        <end position="384"/>
    </location>
</feature>
<evidence type="ECO:0000256" key="5">
    <source>
        <dbReference type="ARBA" id="ARBA00022692"/>
    </source>
</evidence>
<evidence type="ECO:0000256" key="2">
    <source>
        <dbReference type="ARBA" id="ARBA00022448"/>
    </source>
</evidence>
<dbReference type="GO" id="GO:0008982">
    <property type="term" value="F:protein-N(PI)-phosphohistidine-sugar phosphotransferase activity"/>
    <property type="evidence" value="ECO:0007669"/>
    <property type="project" value="InterPro"/>
</dbReference>
<dbReference type="AlphaFoldDB" id="W5Y058"/>
<feature type="transmembrane region" description="Helical" evidence="9">
    <location>
        <begin position="290"/>
        <end position="307"/>
    </location>
</feature>
<evidence type="ECO:0000256" key="4">
    <source>
        <dbReference type="ARBA" id="ARBA00022597"/>
    </source>
</evidence>
<evidence type="ECO:0000256" key="9">
    <source>
        <dbReference type="SAM" id="Phobius"/>
    </source>
</evidence>
<feature type="transmembrane region" description="Helical" evidence="9">
    <location>
        <begin position="169"/>
        <end position="194"/>
    </location>
</feature>
<keyword evidence="4" id="KW-0762">Sugar transport</keyword>
<feature type="region of interest" description="Disordered" evidence="8">
    <location>
        <begin position="1"/>
        <end position="35"/>
    </location>
</feature>
<dbReference type="InterPro" id="IPR003352">
    <property type="entry name" value="PTS_EIIC"/>
</dbReference>
<comment type="subcellular location">
    <subcellularLocation>
        <location evidence="1">Cell membrane</location>
        <topology evidence="1">Multi-pass membrane protein</topology>
    </subcellularLocation>
</comment>
<feature type="transmembrane region" description="Helical" evidence="9">
    <location>
        <begin position="46"/>
        <end position="67"/>
    </location>
</feature>
<dbReference type="EMBL" id="CP004353">
    <property type="protein sequence ID" value="AHI22626.1"/>
    <property type="molecule type" value="Genomic_DNA"/>
</dbReference>
<feature type="transmembrane region" description="Helical" evidence="9">
    <location>
        <begin position="144"/>
        <end position="162"/>
    </location>
</feature>
<feature type="transmembrane region" description="Helical" evidence="9">
    <location>
        <begin position="250"/>
        <end position="270"/>
    </location>
</feature>
<evidence type="ECO:0000256" key="8">
    <source>
        <dbReference type="SAM" id="MobiDB-lite"/>
    </source>
</evidence>
<dbReference type="Proteomes" id="UP000019222">
    <property type="component" value="Chromosome"/>
</dbReference>
<keyword evidence="7 9" id="KW-0472">Membrane</keyword>
<dbReference type="GO" id="GO:0005886">
    <property type="term" value="C:plasma membrane"/>
    <property type="evidence" value="ECO:0007669"/>
    <property type="project" value="UniProtKB-SubCell"/>
</dbReference>
<keyword evidence="6 9" id="KW-1133">Transmembrane helix</keyword>
<evidence type="ECO:0000259" key="10">
    <source>
        <dbReference type="Pfam" id="PF13303"/>
    </source>
</evidence>
<evidence type="ECO:0000256" key="6">
    <source>
        <dbReference type="ARBA" id="ARBA00022989"/>
    </source>
</evidence>
<sequence length="388" mass="39762">MSEGRNSTDVSSLETEALEGNPIVEAEADPDSSAAEAPKAMTVGSFIMKVLNGISIAVVVALVPQALLGELAKAIMPHWHGALTIIQLTGLASSLLPVMIGVLVAMQFKLTPIQTAAVGIAAVCGSGVAQPLQEGGFHLQGTGLVINTGITAALAVGLILLIGNKLKNYTILLLSTLVTLIAGGIGWVVTYPVVKRFTVWLGQVVNGATDLQPIVMGVILAVLFAIMIVSPVSTVGLATAIFMEGVSSGTANLGVVAAGFGLLVAGWRVNGFATSILHVLGSPKVQMANMFSRPVTFLPIICSAAILGGVGGALGIAGTSISAGFGISGLVGPLAALNYDGWGWSAGNVLTVLVVFVVLPLALSIAFTFLFEKVLGWTKAEYFKLDFK</sequence>
<keyword evidence="5 9" id="KW-0812">Transmembrane</keyword>
<feature type="transmembrane region" description="Helical" evidence="9">
    <location>
        <begin position="349"/>
        <end position="371"/>
    </location>
</feature>
<dbReference type="KEGG" id="cvt:B843_06205"/>
<protein>
    <submittedName>
        <fullName evidence="11">Regulatory protein</fullName>
    </submittedName>
</protein>
<dbReference type="eggNOG" id="COG3641">
    <property type="taxonomic scope" value="Bacteria"/>
</dbReference>
<dbReference type="STRING" id="1224164.B843_06205"/>